<evidence type="ECO:0000256" key="2">
    <source>
        <dbReference type="ARBA" id="ARBA00023235"/>
    </source>
</evidence>
<dbReference type="InterPro" id="IPR011060">
    <property type="entry name" value="RibuloseP-bd_barrel"/>
</dbReference>
<evidence type="ECO:0000313" key="4">
    <source>
        <dbReference type="Proteomes" id="UP000177996"/>
    </source>
</evidence>
<reference evidence="3 4" key="1">
    <citation type="journal article" date="2016" name="Nat. Commun.">
        <title>Thousands of microbial genomes shed light on interconnected biogeochemical processes in an aquifer system.</title>
        <authorList>
            <person name="Anantharaman K."/>
            <person name="Brown C.T."/>
            <person name="Hug L.A."/>
            <person name="Sharon I."/>
            <person name="Castelle C.J."/>
            <person name="Probst A.J."/>
            <person name="Thomas B.C."/>
            <person name="Singh A."/>
            <person name="Wilkins M.J."/>
            <person name="Karaoz U."/>
            <person name="Brodie E.L."/>
            <person name="Williams K.H."/>
            <person name="Hubbard S.S."/>
            <person name="Banfield J.F."/>
        </authorList>
    </citation>
    <scope>NUCLEOTIDE SEQUENCE [LARGE SCALE GENOMIC DNA]</scope>
</reference>
<name>A0A1G2D254_9BACT</name>
<dbReference type="Proteomes" id="UP000177996">
    <property type="component" value="Unassembled WGS sequence"/>
</dbReference>
<dbReference type="GO" id="GO:0046872">
    <property type="term" value="F:metal ion binding"/>
    <property type="evidence" value="ECO:0007669"/>
    <property type="project" value="UniProtKB-KW"/>
</dbReference>
<organism evidence="3 4">
    <name type="scientific">Candidatus Lloydbacteria bacterium RIFCSPHIGHO2_02_FULL_50_13</name>
    <dbReference type="NCBI Taxonomy" id="1798661"/>
    <lineage>
        <taxon>Bacteria</taxon>
        <taxon>Candidatus Lloydiibacteriota</taxon>
    </lineage>
</organism>
<dbReference type="STRING" id="1798661.A3D65_03875"/>
<dbReference type="PANTHER" id="PTHR11749">
    <property type="entry name" value="RIBULOSE-5-PHOSPHATE-3-EPIMERASE"/>
    <property type="match status" value="1"/>
</dbReference>
<evidence type="ECO:0000256" key="1">
    <source>
        <dbReference type="ARBA" id="ARBA00022723"/>
    </source>
</evidence>
<dbReference type="EMBL" id="MHLL01000057">
    <property type="protein sequence ID" value="OGZ07552.1"/>
    <property type="molecule type" value="Genomic_DNA"/>
</dbReference>
<dbReference type="InterPro" id="IPR000056">
    <property type="entry name" value="Ribul_P_3_epim-like"/>
</dbReference>
<dbReference type="GO" id="GO:0016857">
    <property type="term" value="F:racemase and epimerase activity, acting on carbohydrates and derivatives"/>
    <property type="evidence" value="ECO:0007669"/>
    <property type="project" value="InterPro"/>
</dbReference>
<dbReference type="InterPro" id="IPR013785">
    <property type="entry name" value="Aldolase_TIM"/>
</dbReference>
<gene>
    <name evidence="3" type="ORF">A3D65_03875</name>
</gene>
<dbReference type="Pfam" id="PF00834">
    <property type="entry name" value="Ribul_P_3_epim"/>
    <property type="match status" value="1"/>
</dbReference>
<dbReference type="AlphaFoldDB" id="A0A1G2D254"/>
<dbReference type="Gene3D" id="3.20.20.70">
    <property type="entry name" value="Aldolase class I"/>
    <property type="match status" value="1"/>
</dbReference>
<dbReference type="SUPFAM" id="SSF51366">
    <property type="entry name" value="Ribulose-phoshate binding barrel"/>
    <property type="match status" value="1"/>
</dbReference>
<comment type="caution">
    <text evidence="3">The sequence shown here is derived from an EMBL/GenBank/DDBJ whole genome shotgun (WGS) entry which is preliminary data.</text>
</comment>
<protein>
    <recommendedName>
        <fullName evidence="5">Ribulose-phosphate 3-epimerase</fullName>
    </recommendedName>
</protein>
<proteinExistence type="predicted"/>
<dbReference type="GO" id="GO:0005975">
    <property type="term" value="P:carbohydrate metabolic process"/>
    <property type="evidence" value="ECO:0007669"/>
    <property type="project" value="InterPro"/>
</dbReference>
<keyword evidence="2" id="KW-0413">Isomerase</keyword>
<evidence type="ECO:0000313" key="3">
    <source>
        <dbReference type="EMBL" id="OGZ07552.1"/>
    </source>
</evidence>
<evidence type="ECO:0008006" key="5">
    <source>
        <dbReference type="Google" id="ProtNLM"/>
    </source>
</evidence>
<keyword evidence="1" id="KW-0479">Metal-binding</keyword>
<sequence>MIQIIPSILVQNKEEFLQQTRAVTAVVSMVQIDIADGKFVETTTWADPLVVAAKLEIDCELHLMVADPLTEARKWEQVPQVKRVLVHYESDPAQIMNIIGQLRSYGWEVSVALNIETPIAVIDPLVAEIDCVQCMSVHPGKQHQPFLPAVIERIKNLRAKYPTLPIAADGGVNAETIPPLLKAGATRFGPGSAVFGHGDPAENVRKLQKLIHRLTLKK</sequence>
<accession>A0A1G2D254</accession>